<evidence type="ECO:0000256" key="1">
    <source>
        <dbReference type="ARBA" id="ARBA00004138"/>
    </source>
</evidence>
<sequence>MSLRLSSILAGGEPTNPRPAWSGARSQIPLLAVSTENREVVLVVTKHGETAARIQNTPSARDGEESQRAHVSALRWHPQQDTLFIGWTSGRISWWDHRNATNRSEDIPEEGSIKVIDLPHSTAITHIAISPKGELCISIESSGTAVVSSVGTDGSAEMILSPSCEYHQQEEILFSGFRCGKNGCSSNQRQPTFFLTENSRVVYEADHLGLRFRRYTSTVPLLLVDYVATTDRLVLLTDQAFLIQLALLEDGPARALSQTNVAWLHNCVESPQFAWIDENILASVAGEQVIRFWNMATEESHVLSLHAEMRDATLSGDVPSYLAFRRSSESLLVGTKGGKVARCRRRHIALSSELVWEDFELIHEGDNGSCSSIAVFEGNDEAIAVSGKATLSLLFWIEPAIAADAGLIAIQSGFTEISLFMEKPREGDAGENAEWSAGGMDTIRPASPFFLGDSLPSTLSTRFSTRQPFTGLTINKSMLVVFSTQLITVFKVTEDQGSLLACPVSCIETLGVTGAVAYFDGSVTTLFVATPRGVLLMSLEGQDRGFLPQRHAMDPVCPHSPAPKHIWLKGDTLGVMSTDNCISVWRLGKGAPALLSTEKVEASCTEDDTIVVKSITGAKDGSRISFILQRRKQKNYRPDSAQNLTLDERGNLPVPLAEDTSAECVTEENAEEALGIFDVSTTNFWIYGLEILRGTKLTFHQWDERDVRLLVCCVWRPENPPVADPLKDKRGSPRLRQMNSRSRPYIVTFFIDHDGRLAEQVRSPRDSGCVEVFSHTLLTPASQTGVISSLLLGAPLTCLRTYEFGSRCNAQRNLSSPSSY</sequence>
<dbReference type="PANTHER" id="PTHR15722:SF7">
    <property type="entry name" value="INTRAFLAGELLAR TRANSPORT PROTEIN 140 HOMOLOG"/>
    <property type="match status" value="1"/>
</dbReference>
<dbReference type="GO" id="GO:0030991">
    <property type="term" value="C:intraciliary transport particle A"/>
    <property type="evidence" value="ECO:0007669"/>
    <property type="project" value="TreeGrafter"/>
</dbReference>
<evidence type="ECO:0000256" key="6">
    <source>
        <dbReference type="SAM" id="MobiDB-lite"/>
    </source>
</evidence>
<dbReference type="EMBL" id="AEYH02001045">
    <property type="protein sequence ID" value="KFG52876.1"/>
    <property type="molecule type" value="Genomic_DNA"/>
</dbReference>
<organism evidence="8 9">
    <name type="scientific">Toxoplasma gondii FOU</name>
    <dbReference type="NCBI Taxonomy" id="943167"/>
    <lineage>
        <taxon>Eukaryota</taxon>
        <taxon>Sar</taxon>
        <taxon>Alveolata</taxon>
        <taxon>Apicomplexa</taxon>
        <taxon>Conoidasida</taxon>
        <taxon>Coccidia</taxon>
        <taxon>Eucoccidiorida</taxon>
        <taxon>Eimeriorina</taxon>
        <taxon>Sarcocystidae</taxon>
        <taxon>Toxoplasma</taxon>
    </lineage>
</organism>
<dbReference type="GO" id="GO:0005930">
    <property type="term" value="C:axoneme"/>
    <property type="evidence" value="ECO:0007669"/>
    <property type="project" value="TreeGrafter"/>
</dbReference>
<dbReference type="OrthoDB" id="10609281at2759"/>
<evidence type="ECO:0000313" key="8">
    <source>
        <dbReference type="EMBL" id="KFG52876.1"/>
    </source>
</evidence>
<evidence type="ECO:0000256" key="3">
    <source>
        <dbReference type="ARBA" id="ARBA00022737"/>
    </source>
</evidence>
<dbReference type="Proteomes" id="UP000028838">
    <property type="component" value="Unassembled WGS sequence"/>
</dbReference>
<dbReference type="GO" id="GO:0036064">
    <property type="term" value="C:ciliary basal body"/>
    <property type="evidence" value="ECO:0007669"/>
    <property type="project" value="TreeGrafter"/>
</dbReference>
<keyword evidence="5" id="KW-0966">Cell projection</keyword>
<dbReference type="InterPro" id="IPR036322">
    <property type="entry name" value="WD40_repeat_dom_sf"/>
</dbReference>
<dbReference type="Pfam" id="PF23383">
    <property type="entry name" value="Beta-prop_IFT140_1st"/>
    <property type="match status" value="1"/>
</dbReference>
<dbReference type="PANTHER" id="PTHR15722">
    <property type="entry name" value="IFT140/172-RELATED"/>
    <property type="match status" value="1"/>
</dbReference>
<dbReference type="VEuPathDB" id="ToxoDB:TGFOU_215180"/>
<feature type="region of interest" description="Disordered" evidence="6">
    <location>
        <begin position="1"/>
        <end position="22"/>
    </location>
</feature>
<evidence type="ECO:0000256" key="4">
    <source>
        <dbReference type="ARBA" id="ARBA00023069"/>
    </source>
</evidence>
<dbReference type="Gene3D" id="2.130.10.10">
    <property type="entry name" value="YVTN repeat-like/Quinoprotein amine dehydrogenase"/>
    <property type="match status" value="1"/>
</dbReference>
<evidence type="ECO:0000313" key="9">
    <source>
        <dbReference type="Proteomes" id="UP000028838"/>
    </source>
</evidence>
<feature type="domain" description="IFT140 first beta-propeller" evidence="7">
    <location>
        <begin position="186"/>
        <end position="345"/>
    </location>
</feature>
<keyword evidence="2" id="KW-0853">WD repeat</keyword>
<comment type="caution">
    <text evidence="8">The sequence shown here is derived from an EMBL/GenBank/DDBJ whole genome shotgun (WGS) entry which is preliminary data.</text>
</comment>
<keyword evidence="3" id="KW-0677">Repeat</keyword>
<protein>
    <recommendedName>
        <fullName evidence="7">IFT140 first beta-propeller domain-containing protein</fullName>
    </recommendedName>
</protein>
<gene>
    <name evidence="8" type="ORF">TGFOU_215180</name>
</gene>
<keyword evidence="4" id="KW-0969">Cilium</keyword>
<evidence type="ECO:0000259" key="7">
    <source>
        <dbReference type="Pfam" id="PF23383"/>
    </source>
</evidence>
<dbReference type="AlphaFoldDB" id="A0A086L8A8"/>
<dbReference type="InterPro" id="IPR056154">
    <property type="entry name" value="Beta-prop_IFT140_1st"/>
</dbReference>
<dbReference type="GO" id="GO:0035721">
    <property type="term" value="P:intraciliary retrograde transport"/>
    <property type="evidence" value="ECO:0007669"/>
    <property type="project" value="TreeGrafter"/>
</dbReference>
<dbReference type="SUPFAM" id="SSF50978">
    <property type="entry name" value="WD40 repeat-like"/>
    <property type="match status" value="1"/>
</dbReference>
<evidence type="ECO:0000256" key="5">
    <source>
        <dbReference type="ARBA" id="ARBA00023273"/>
    </source>
</evidence>
<reference evidence="8 9" key="1">
    <citation type="submission" date="2014-07" db="EMBL/GenBank/DDBJ databases">
        <authorList>
            <person name="Sibley D."/>
            <person name="Venepally P."/>
            <person name="Karamycheva S."/>
            <person name="Hadjithomas M."/>
            <person name="Khan A."/>
            <person name="Brunk B."/>
            <person name="Roos D."/>
            <person name="Caler E."/>
            <person name="Lorenzi H."/>
        </authorList>
    </citation>
    <scope>NUCLEOTIDE SEQUENCE [LARGE SCALE GENOMIC DNA]</scope>
    <source>
        <strain evidence="8 9">FOU</strain>
    </source>
</reference>
<dbReference type="InterPro" id="IPR015943">
    <property type="entry name" value="WD40/YVTN_repeat-like_dom_sf"/>
</dbReference>
<comment type="subcellular location">
    <subcellularLocation>
        <location evidence="1">Cell projection</location>
        <location evidence="1">Cilium</location>
    </subcellularLocation>
</comment>
<evidence type="ECO:0000256" key="2">
    <source>
        <dbReference type="ARBA" id="ARBA00022574"/>
    </source>
</evidence>
<proteinExistence type="predicted"/>
<accession>A0A086L8A8</accession>
<name>A0A086L8A8_TOXGO</name>